<evidence type="ECO:0000256" key="3">
    <source>
        <dbReference type="ARBA" id="ARBA00022555"/>
    </source>
</evidence>
<dbReference type="InterPro" id="IPR012676">
    <property type="entry name" value="TGS-like"/>
</dbReference>
<comment type="catalytic activity">
    <reaction evidence="12 13">
        <text>tRNA(Thr) + L-threonine + ATP = L-threonyl-tRNA(Thr) + AMP + diphosphate + H(+)</text>
        <dbReference type="Rhea" id="RHEA:24624"/>
        <dbReference type="Rhea" id="RHEA-COMP:9670"/>
        <dbReference type="Rhea" id="RHEA-COMP:9704"/>
        <dbReference type="ChEBI" id="CHEBI:15378"/>
        <dbReference type="ChEBI" id="CHEBI:30616"/>
        <dbReference type="ChEBI" id="CHEBI:33019"/>
        <dbReference type="ChEBI" id="CHEBI:57926"/>
        <dbReference type="ChEBI" id="CHEBI:78442"/>
        <dbReference type="ChEBI" id="CHEBI:78534"/>
        <dbReference type="ChEBI" id="CHEBI:456215"/>
        <dbReference type="EC" id="6.1.1.3"/>
    </reaction>
</comment>
<comment type="subcellular location">
    <subcellularLocation>
        <location evidence="13">Cytoplasm</location>
    </subcellularLocation>
</comment>
<dbReference type="SUPFAM" id="SSF55681">
    <property type="entry name" value="Class II aaRS and biotin synthetases"/>
    <property type="match status" value="1"/>
</dbReference>
<dbReference type="InterPro" id="IPR004154">
    <property type="entry name" value="Anticodon-bd"/>
</dbReference>
<evidence type="ECO:0000256" key="11">
    <source>
        <dbReference type="ARBA" id="ARBA00023146"/>
    </source>
</evidence>
<dbReference type="InterPro" id="IPR012675">
    <property type="entry name" value="Beta-grasp_dom_sf"/>
</dbReference>
<dbReference type="AlphaFoldDB" id="A0A521AI66"/>
<dbReference type="HAMAP" id="MF_00184">
    <property type="entry name" value="Thr_tRNA_synth"/>
    <property type="match status" value="1"/>
</dbReference>
<dbReference type="SUPFAM" id="SSF81271">
    <property type="entry name" value="TGS-like"/>
    <property type="match status" value="1"/>
</dbReference>
<dbReference type="PROSITE" id="PS50862">
    <property type="entry name" value="AA_TRNA_LIGASE_II"/>
    <property type="match status" value="1"/>
</dbReference>
<dbReference type="Gene3D" id="3.10.20.30">
    <property type="match status" value="1"/>
</dbReference>
<dbReference type="InterPro" id="IPR045864">
    <property type="entry name" value="aa-tRNA-synth_II/BPL/LPL"/>
</dbReference>
<dbReference type="InterPro" id="IPR033728">
    <property type="entry name" value="ThrRS_core"/>
</dbReference>
<dbReference type="SUPFAM" id="SSF52954">
    <property type="entry name" value="Class II aaRS ABD-related"/>
    <property type="match status" value="1"/>
</dbReference>
<dbReference type="InterPro" id="IPR047246">
    <property type="entry name" value="ThrRS_anticodon"/>
</dbReference>
<dbReference type="Pfam" id="PF00587">
    <property type="entry name" value="tRNA-synt_2b"/>
    <property type="match status" value="1"/>
</dbReference>
<dbReference type="Pfam" id="PF07973">
    <property type="entry name" value="tRNA_SAD"/>
    <property type="match status" value="1"/>
</dbReference>
<proteinExistence type="inferred from homology"/>
<dbReference type="Gene3D" id="3.30.980.10">
    <property type="entry name" value="Threonyl-trna Synthetase, Chain A, domain 2"/>
    <property type="match status" value="1"/>
</dbReference>
<feature type="binding site" evidence="13">
    <location>
        <position position="517"/>
    </location>
    <ligand>
        <name>Zn(2+)</name>
        <dbReference type="ChEBI" id="CHEBI:29105"/>
        <note>catalytic</note>
    </ligand>
</feature>
<dbReference type="NCBIfam" id="TIGR00418">
    <property type="entry name" value="thrS"/>
    <property type="match status" value="1"/>
</dbReference>
<evidence type="ECO:0000256" key="2">
    <source>
        <dbReference type="ARBA" id="ARBA00022490"/>
    </source>
</evidence>
<organism evidence="16 17">
    <name type="scientific">Melghirimyces algeriensis</name>
    <dbReference type="NCBI Taxonomy" id="910412"/>
    <lineage>
        <taxon>Bacteria</taxon>
        <taxon>Bacillati</taxon>
        <taxon>Bacillota</taxon>
        <taxon>Bacilli</taxon>
        <taxon>Bacillales</taxon>
        <taxon>Thermoactinomycetaceae</taxon>
        <taxon>Melghirimyces</taxon>
    </lineage>
</organism>
<dbReference type="InterPro" id="IPR006195">
    <property type="entry name" value="aa-tRNA-synth_II"/>
</dbReference>
<evidence type="ECO:0000256" key="8">
    <source>
        <dbReference type="ARBA" id="ARBA00022840"/>
    </source>
</evidence>
<feature type="binding site" evidence="13">
    <location>
        <position position="387"/>
    </location>
    <ligand>
        <name>Zn(2+)</name>
        <dbReference type="ChEBI" id="CHEBI:29105"/>
        <note>catalytic</note>
    </ligand>
</feature>
<keyword evidence="10 13" id="KW-0648">Protein biosynthesis</keyword>
<comment type="cofactor">
    <cofactor evidence="13">
        <name>Zn(2+)</name>
        <dbReference type="ChEBI" id="CHEBI:29105"/>
    </cofactor>
    <text evidence="13">Binds 1 zinc ion per subunit.</text>
</comment>
<evidence type="ECO:0000313" key="17">
    <source>
        <dbReference type="Proteomes" id="UP000315636"/>
    </source>
</evidence>
<evidence type="ECO:0000313" key="16">
    <source>
        <dbReference type="EMBL" id="SMO34473.1"/>
    </source>
</evidence>
<dbReference type="CDD" id="cd00771">
    <property type="entry name" value="ThrRS_core"/>
    <property type="match status" value="1"/>
</dbReference>
<protein>
    <recommendedName>
        <fullName evidence="13">Threonine--tRNA ligase</fullName>
        <ecNumber evidence="13">6.1.1.3</ecNumber>
    </recommendedName>
    <alternativeName>
        <fullName evidence="13">Threonyl-tRNA synthetase</fullName>
        <shortName evidence="13">ThrRS</shortName>
    </alternativeName>
</protein>
<dbReference type="GO" id="GO:0005524">
    <property type="term" value="F:ATP binding"/>
    <property type="evidence" value="ECO:0007669"/>
    <property type="project" value="UniProtKB-UniRule"/>
</dbReference>
<keyword evidence="4 13" id="KW-0436">Ligase</keyword>
<feature type="binding site" evidence="13">
    <location>
        <position position="336"/>
    </location>
    <ligand>
        <name>Zn(2+)</name>
        <dbReference type="ChEBI" id="CHEBI:29105"/>
        <note>catalytic</note>
    </ligand>
</feature>
<dbReference type="Gene3D" id="3.30.54.20">
    <property type="match status" value="1"/>
</dbReference>
<evidence type="ECO:0000256" key="4">
    <source>
        <dbReference type="ARBA" id="ARBA00022598"/>
    </source>
</evidence>
<dbReference type="RefSeq" id="WP_142503863.1">
    <property type="nucleotide sequence ID" value="NZ_FXTI01000001.1"/>
</dbReference>
<dbReference type="CDD" id="cd00860">
    <property type="entry name" value="ThrRS_anticodon"/>
    <property type="match status" value="1"/>
</dbReference>
<keyword evidence="11 13" id="KW-0030">Aminoacyl-tRNA synthetase</keyword>
<dbReference type="Gene3D" id="3.30.930.10">
    <property type="entry name" value="Bira Bifunctional Protein, Domain 2"/>
    <property type="match status" value="1"/>
</dbReference>
<evidence type="ECO:0000256" key="7">
    <source>
        <dbReference type="ARBA" id="ARBA00022833"/>
    </source>
</evidence>
<accession>A0A521AI66</accession>
<evidence type="ECO:0000259" key="15">
    <source>
        <dbReference type="PROSITE" id="PS51880"/>
    </source>
</evidence>
<dbReference type="PANTHER" id="PTHR11451">
    <property type="entry name" value="THREONINE-TRNA LIGASE"/>
    <property type="match status" value="1"/>
</dbReference>
<dbReference type="FunFam" id="3.10.20.30:FF:000005">
    <property type="entry name" value="Threonine--tRNA ligase"/>
    <property type="match status" value="1"/>
</dbReference>
<dbReference type="SMART" id="SM00863">
    <property type="entry name" value="tRNA_SAD"/>
    <property type="match status" value="1"/>
</dbReference>
<feature type="domain" description="Aminoacyl-transfer RNA synthetases class-II family profile" evidence="14">
    <location>
        <begin position="269"/>
        <end position="540"/>
    </location>
</feature>
<evidence type="ECO:0000259" key="14">
    <source>
        <dbReference type="PROSITE" id="PS50862"/>
    </source>
</evidence>
<dbReference type="Pfam" id="PF02824">
    <property type="entry name" value="TGS"/>
    <property type="match status" value="1"/>
</dbReference>
<evidence type="ECO:0000256" key="12">
    <source>
        <dbReference type="ARBA" id="ARBA00049515"/>
    </source>
</evidence>
<name>A0A521AI66_9BACL</name>
<dbReference type="Proteomes" id="UP000315636">
    <property type="component" value="Unassembled WGS sequence"/>
</dbReference>
<dbReference type="PROSITE" id="PS51880">
    <property type="entry name" value="TGS"/>
    <property type="match status" value="1"/>
</dbReference>
<dbReference type="FunFam" id="3.30.930.10:FF:000002">
    <property type="entry name" value="Threonine--tRNA ligase"/>
    <property type="match status" value="1"/>
</dbReference>
<dbReference type="GO" id="GO:0046872">
    <property type="term" value="F:metal ion binding"/>
    <property type="evidence" value="ECO:0007669"/>
    <property type="project" value="UniProtKB-KW"/>
</dbReference>
<dbReference type="PRINTS" id="PR01047">
    <property type="entry name" value="TRNASYNTHTHR"/>
</dbReference>
<keyword evidence="8 13" id="KW-0067">ATP-binding</keyword>
<dbReference type="EMBL" id="FXTI01000001">
    <property type="protein sequence ID" value="SMO34473.1"/>
    <property type="molecule type" value="Genomic_DNA"/>
</dbReference>
<dbReference type="FunFam" id="3.30.980.10:FF:000005">
    <property type="entry name" value="Threonyl-tRNA synthetase, mitochondrial"/>
    <property type="match status" value="1"/>
</dbReference>
<dbReference type="FunFam" id="3.30.54.20:FF:000002">
    <property type="entry name" value="Threonine--tRNA ligase"/>
    <property type="match status" value="1"/>
</dbReference>
<dbReference type="FunFam" id="3.40.50.800:FF:000001">
    <property type="entry name" value="Threonine--tRNA ligase"/>
    <property type="match status" value="1"/>
</dbReference>
<keyword evidence="3 13" id="KW-0820">tRNA-binding</keyword>
<dbReference type="Gene3D" id="3.40.50.800">
    <property type="entry name" value="Anticodon-binding domain"/>
    <property type="match status" value="1"/>
</dbReference>
<dbReference type="InterPro" id="IPR002320">
    <property type="entry name" value="Thr-tRNA-ligase_IIa"/>
</dbReference>
<evidence type="ECO:0000256" key="9">
    <source>
        <dbReference type="ARBA" id="ARBA00022884"/>
    </source>
</evidence>
<dbReference type="InterPro" id="IPR004095">
    <property type="entry name" value="TGS"/>
</dbReference>
<sequence>MGVAVKLPDGSVRSYEEKVTVEDVAESISRGLMKKAIAGQIDGQTVDLTREVPDGAEVRILTLDDPEGLEVYRHSAAHLMAQAVKRLYADVKLGIGPVIDNGFYYDMDIPDRLTTEDLPKIEEEMKKIVKENLPIRRRVVSKKEALRIYEELGDHLKLELIRELPEDEEITIYEQGEFFDLCRGPHVPSTGKLKAFKLLSVAGAYWRGDSDNPMLQRVYGTIWPKKSQLEAYLKQLEEAKERDHRKLGKDLKIFTLSQEVGQGLPIWLPNGATIRRIIERYIVDKEERMGYNHVYTPHLASKELYKISGHLDHYQEDMYPSMKLDNEELVLRPMNCPHHMMVYKSDLKSYRNLPVRIAELGMMHRYEMSGALSGLQRVRAMTLNDAHIFCRPDQIKEEFTRVVQLIQEVYKDFGIKDFWYRLSYRDPEDKKKYIQNDEMWEKSQQMLKKAMDELGLEYVEAEGEAAFYGPKLDVQVQTALGKDETLSTVQLDFHLPNQFELEYIGEDSQPHRPVVIHRGIVGTMERFVAFLLEYYKGALPFWLSPVQAKVMTISDSFNDYGREVVDRLTKAGIRAELDARSEKIGYKIREAQLQKVPYMLVVGQKEKEEGTVAVRDRVQGDQGAQDVDALIQRMQKEKEDKR</sequence>
<dbReference type="InterPro" id="IPR018163">
    <property type="entry name" value="Thr/Ala-tRNA-synth_IIc_edit"/>
</dbReference>
<dbReference type="GO" id="GO:0005737">
    <property type="term" value="C:cytoplasm"/>
    <property type="evidence" value="ECO:0007669"/>
    <property type="project" value="UniProtKB-SubCell"/>
</dbReference>
<dbReference type="OrthoDB" id="9802304at2"/>
<dbReference type="EC" id="6.1.1.3" evidence="13"/>
<keyword evidence="7 13" id="KW-0862">Zinc</keyword>
<dbReference type="GO" id="GO:0000049">
    <property type="term" value="F:tRNA binding"/>
    <property type="evidence" value="ECO:0007669"/>
    <property type="project" value="UniProtKB-KW"/>
</dbReference>
<evidence type="ECO:0000256" key="13">
    <source>
        <dbReference type="HAMAP-Rule" id="MF_00184"/>
    </source>
</evidence>
<feature type="domain" description="TGS" evidence="15">
    <location>
        <begin position="1"/>
        <end position="62"/>
    </location>
</feature>
<dbReference type="InterPro" id="IPR036621">
    <property type="entry name" value="Anticodon-bd_dom_sf"/>
</dbReference>
<evidence type="ECO:0000256" key="10">
    <source>
        <dbReference type="ARBA" id="ARBA00022917"/>
    </source>
</evidence>
<dbReference type="InterPro" id="IPR002314">
    <property type="entry name" value="aa-tRNA-synt_IIb"/>
</dbReference>
<comment type="similarity">
    <text evidence="1 13">Belongs to the class-II aminoacyl-tRNA synthetase family.</text>
</comment>
<reference evidence="16 17" key="1">
    <citation type="submission" date="2017-05" db="EMBL/GenBank/DDBJ databases">
        <authorList>
            <person name="Varghese N."/>
            <person name="Submissions S."/>
        </authorList>
    </citation>
    <scope>NUCLEOTIDE SEQUENCE [LARGE SCALE GENOMIC DNA]</scope>
    <source>
        <strain evidence="16 17">DSM 45474</strain>
    </source>
</reference>
<keyword evidence="9 13" id="KW-0694">RNA-binding</keyword>
<dbReference type="SUPFAM" id="SSF55186">
    <property type="entry name" value="ThrRS/AlaRS common domain"/>
    <property type="match status" value="1"/>
</dbReference>
<evidence type="ECO:0000256" key="1">
    <source>
        <dbReference type="ARBA" id="ARBA00008226"/>
    </source>
</evidence>
<dbReference type="PANTHER" id="PTHR11451:SF56">
    <property type="entry name" value="THREONINE--TRNA LIGASE 1"/>
    <property type="match status" value="1"/>
</dbReference>
<keyword evidence="5 13" id="KW-0479">Metal-binding</keyword>
<evidence type="ECO:0000256" key="6">
    <source>
        <dbReference type="ARBA" id="ARBA00022741"/>
    </source>
</evidence>
<dbReference type="Pfam" id="PF03129">
    <property type="entry name" value="HGTP_anticodon"/>
    <property type="match status" value="1"/>
</dbReference>
<comment type="subunit">
    <text evidence="13">Homodimer.</text>
</comment>
<keyword evidence="17" id="KW-1185">Reference proteome</keyword>
<evidence type="ECO:0000256" key="5">
    <source>
        <dbReference type="ARBA" id="ARBA00022723"/>
    </source>
</evidence>
<keyword evidence="6 13" id="KW-0547">Nucleotide-binding</keyword>
<comment type="caution">
    <text evidence="13">Lacks conserved residue(s) required for the propagation of feature annotation.</text>
</comment>
<dbReference type="GO" id="GO:0006435">
    <property type="term" value="P:threonyl-tRNA aminoacylation"/>
    <property type="evidence" value="ECO:0007669"/>
    <property type="project" value="UniProtKB-UniRule"/>
</dbReference>
<dbReference type="CDD" id="cd01667">
    <property type="entry name" value="TGS_ThrRS"/>
    <property type="match status" value="1"/>
</dbReference>
<gene>
    <name evidence="13" type="primary">thrS</name>
    <name evidence="16" type="ORF">SAMN06264849_101153</name>
</gene>
<dbReference type="GO" id="GO:0140096">
    <property type="term" value="F:catalytic activity, acting on a protein"/>
    <property type="evidence" value="ECO:0007669"/>
    <property type="project" value="UniProtKB-ARBA"/>
</dbReference>
<keyword evidence="2 13" id="KW-0963">Cytoplasm</keyword>
<dbReference type="GO" id="GO:0016740">
    <property type="term" value="F:transferase activity"/>
    <property type="evidence" value="ECO:0007669"/>
    <property type="project" value="UniProtKB-ARBA"/>
</dbReference>
<dbReference type="InterPro" id="IPR012947">
    <property type="entry name" value="tRNA_SAD"/>
</dbReference>
<dbReference type="GO" id="GO:0004829">
    <property type="term" value="F:threonine-tRNA ligase activity"/>
    <property type="evidence" value="ECO:0007669"/>
    <property type="project" value="UniProtKB-UniRule"/>
</dbReference>